<dbReference type="EMBL" id="LDZF01000019">
    <property type="protein sequence ID" value="KMK12308.1"/>
    <property type="molecule type" value="Genomic_DNA"/>
</dbReference>
<evidence type="ECO:0000313" key="2">
    <source>
        <dbReference type="EMBL" id="KMK12308.1"/>
    </source>
</evidence>
<proteinExistence type="predicted"/>
<gene>
    <name evidence="2" type="ORF">ABW06_17010</name>
</gene>
<evidence type="ECO:0000256" key="1">
    <source>
        <dbReference type="SAM" id="Phobius"/>
    </source>
</evidence>
<reference evidence="2 3" key="1">
    <citation type="submission" date="2015-05" db="EMBL/GenBank/DDBJ databases">
        <title>Genome sequences of Pluralibacter gergoviae.</title>
        <authorList>
            <person name="Greninger A.L."/>
            <person name="Miller S."/>
        </authorList>
    </citation>
    <scope>NUCLEOTIDE SEQUENCE [LARGE SCALE GENOMIC DNA]</scope>
    <source>
        <strain evidence="2 3">JS81F13</strain>
    </source>
</reference>
<name>A0A0J5KXQ0_PLUGE</name>
<comment type="caution">
    <text evidence="2">The sequence shown here is derived from an EMBL/GenBank/DDBJ whole genome shotgun (WGS) entry which is preliminary data.</text>
</comment>
<feature type="transmembrane region" description="Helical" evidence="1">
    <location>
        <begin position="111"/>
        <end position="144"/>
    </location>
</feature>
<dbReference type="Proteomes" id="UP000036196">
    <property type="component" value="Unassembled WGS sequence"/>
</dbReference>
<dbReference type="AlphaFoldDB" id="A0A0J5KXQ0"/>
<dbReference type="eggNOG" id="ENOG5031ZXV">
    <property type="taxonomic scope" value="Bacteria"/>
</dbReference>
<evidence type="ECO:0000313" key="3">
    <source>
        <dbReference type="Proteomes" id="UP000036196"/>
    </source>
</evidence>
<dbReference type="PATRIC" id="fig|61647.15.peg.1634"/>
<keyword evidence="1" id="KW-0472">Membrane</keyword>
<feature type="transmembrane region" description="Helical" evidence="1">
    <location>
        <begin position="82"/>
        <end position="99"/>
    </location>
</feature>
<feature type="transmembrane region" description="Helical" evidence="1">
    <location>
        <begin position="7"/>
        <end position="28"/>
    </location>
</feature>
<keyword evidence="1" id="KW-0812">Transmembrane</keyword>
<keyword evidence="3" id="KW-1185">Reference proteome</keyword>
<accession>A0A0J5KXQ0</accession>
<protein>
    <submittedName>
        <fullName evidence="2">Membrane protein</fullName>
    </submittedName>
</protein>
<sequence>MEAIRDNLWGAAGTLLGAVALVMSIFHVTLGPFSVRPSVASVVAEQVFEVKKGIIAGLKGEQPAPQEKRARPVNIDRVLDNTSIGLAFAALLCAFIAGVRRERRWIVGAALLCGGGTLAFHAVLYGIAVVFAILFLLIVIGLLGGLS</sequence>
<dbReference type="RefSeq" id="WP_048279807.1">
    <property type="nucleotide sequence ID" value="NZ_LDZF01000019.1"/>
</dbReference>
<organism evidence="2 3">
    <name type="scientific">Pluralibacter gergoviae</name>
    <name type="common">Enterobacter gergoviae</name>
    <dbReference type="NCBI Taxonomy" id="61647"/>
    <lineage>
        <taxon>Bacteria</taxon>
        <taxon>Pseudomonadati</taxon>
        <taxon>Pseudomonadota</taxon>
        <taxon>Gammaproteobacteria</taxon>
        <taxon>Enterobacterales</taxon>
        <taxon>Enterobacteriaceae</taxon>
        <taxon>Pluralibacter</taxon>
    </lineage>
</organism>
<keyword evidence="1" id="KW-1133">Transmembrane helix</keyword>